<dbReference type="GO" id="GO:0030313">
    <property type="term" value="C:cell envelope"/>
    <property type="evidence" value="ECO:0007669"/>
    <property type="project" value="UniProtKB-SubCell"/>
</dbReference>
<dbReference type="KEGG" id="anr:Ana3638_11415"/>
<dbReference type="RefSeq" id="WP_161838133.1">
    <property type="nucleotide sequence ID" value="NZ_CP048000.1"/>
</dbReference>
<evidence type="ECO:0000313" key="5">
    <source>
        <dbReference type="EMBL" id="QHQ61308.1"/>
    </source>
</evidence>
<feature type="domain" description="Periplasmic binding protein" evidence="4">
    <location>
        <begin position="53"/>
        <end position="310"/>
    </location>
</feature>
<dbReference type="GO" id="GO:0030246">
    <property type="term" value="F:carbohydrate binding"/>
    <property type="evidence" value="ECO:0007669"/>
    <property type="project" value="UniProtKB-ARBA"/>
</dbReference>
<dbReference type="PANTHER" id="PTHR46847:SF1">
    <property type="entry name" value="D-ALLOSE-BINDING PERIPLASMIC PROTEIN-RELATED"/>
    <property type="match status" value="1"/>
</dbReference>
<accession>A0A6P1TPJ1</accession>
<evidence type="ECO:0000256" key="2">
    <source>
        <dbReference type="ARBA" id="ARBA00007639"/>
    </source>
</evidence>
<proteinExistence type="inferred from homology"/>
<keyword evidence="3" id="KW-0732">Signal</keyword>
<dbReference type="AlphaFoldDB" id="A0A6P1TPJ1"/>
<dbReference type="Proteomes" id="UP000464314">
    <property type="component" value="Chromosome"/>
</dbReference>
<evidence type="ECO:0000256" key="1">
    <source>
        <dbReference type="ARBA" id="ARBA00004196"/>
    </source>
</evidence>
<dbReference type="PANTHER" id="PTHR46847">
    <property type="entry name" value="D-ALLOSE-BINDING PERIPLASMIC PROTEIN-RELATED"/>
    <property type="match status" value="1"/>
</dbReference>
<reference evidence="5 6" key="1">
    <citation type="submission" date="2020-01" db="EMBL/GenBank/DDBJ databases">
        <title>Genome analysis of Anaerocolumna sp. CBA3638.</title>
        <authorList>
            <person name="Kim J."/>
            <person name="Roh S.W."/>
        </authorList>
    </citation>
    <scope>NUCLEOTIDE SEQUENCE [LARGE SCALE GENOMIC DNA]</scope>
    <source>
        <strain evidence="5 6">CBA3638</strain>
    </source>
</reference>
<name>A0A6P1TPJ1_9FIRM</name>
<dbReference type="Pfam" id="PF13407">
    <property type="entry name" value="Peripla_BP_4"/>
    <property type="match status" value="1"/>
</dbReference>
<comment type="similarity">
    <text evidence="2">Belongs to the bacterial solute-binding protein 2 family.</text>
</comment>
<gene>
    <name evidence="5" type="ORF">Ana3638_11415</name>
</gene>
<protein>
    <submittedName>
        <fullName evidence="5">Substrate-binding domain-containing protein</fullName>
    </submittedName>
</protein>
<keyword evidence="6" id="KW-1185">Reference proteome</keyword>
<evidence type="ECO:0000256" key="3">
    <source>
        <dbReference type="ARBA" id="ARBA00022729"/>
    </source>
</evidence>
<dbReference type="InterPro" id="IPR025997">
    <property type="entry name" value="SBP_2_dom"/>
</dbReference>
<evidence type="ECO:0000313" key="6">
    <source>
        <dbReference type="Proteomes" id="UP000464314"/>
    </source>
</evidence>
<dbReference type="EMBL" id="CP048000">
    <property type="protein sequence ID" value="QHQ61308.1"/>
    <property type="molecule type" value="Genomic_DNA"/>
</dbReference>
<evidence type="ECO:0000259" key="4">
    <source>
        <dbReference type="Pfam" id="PF13407"/>
    </source>
</evidence>
<dbReference type="InterPro" id="IPR028082">
    <property type="entry name" value="Peripla_BP_I"/>
</dbReference>
<comment type="subcellular location">
    <subcellularLocation>
        <location evidence="1">Cell envelope</location>
    </subcellularLocation>
</comment>
<dbReference type="SUPFAM" id="SSF53822">
    <property type="entry name" value="Periplasmic binding protein-like I"/>
    <property type="match status" value="1"/>
</dbReference>
<organism evidence="5 6">
    <name type="scientific">Anaerocolumna sedimenticola</name>
    <dbReference type="NCBI Taxonomy" id="2696063"/>
    <lineage>
        <taxon>Bacteria</taxon>
        <taxon>Bacillati</taxon>
        <taxon>Bacillota</taxon>
        <taxon>Clostridia</taxon>
        <taxon>Lachnospirales</taxon>
        <taxon>Lachnospiraceae</taxon>
        <taxon>Anaerocolumna</taxon>
    </lineage>
</organism>
<sequence length="342" mass="37426">MKMVVNLLSYILFLLLVLYFVSYARNTENRQTLNPAATVMPVRSTVSTNQFTIGWSVYNSSYEFFHAMQNGVLAKAEELGIKVITHDQKSSTVEMITGVNNLIAQGINALVISPFNPEAMPVIFDSAREAGIPVVVVDIGTGGTDVDAFIISDNFAGGSLAGEYALELIRERSLPSRNAAIIKVEETSIHARRRGEGFKDIMTQNGYQVVAEVTANSETTQAYEAMKGILDSYGNDLAVVFAENDRMALGAAQAVEEAGKMGQIMVIGFDGDPAAITAIKEGRMQGTIAQQPFKMGELGVDVTYRLLTGQRVIYDDLESKELFSEIYLIDDTGQARRYDQNQ</sequence>
<dbReference type="Gene3D" id="3.40.50.2300">
    <property type="match status" value="2"/>
</dbReference>